<keyword evidence="1" id="KW-0479">Metal-binding</keyword>
<dbReference type="SUPFAM" id="SSF57850">
    <property type="entry name" value="RING/U-box"/>
    <property type="match status" value="1"/>
</dbReference>
<dbReference type="InterPro" id="IPR013083">
    <property type="entry name" value="Znf_RING/FYVE/PHD"/>
</dbReference>
<dbReference type="InterPro" id="IPR001841">
    <property type="entry name" value="Znf_RING"/>
</dbReference>
<accession>A0A3P6HEN1</accession>
<dbReference type="GO" id="GO:0140096">
    <property type="term" value="F:catalytic activity, acting on a protein"/>
    <property type="evidence" value="ECO:0007669"/>
    <property type="project" value="UniProtKB-ARBA"/>
</dbReference>
<organism evidence="7">
    <name type="scientific">Brassica oleracea</name>
    <name type="common">Wild cabbage</name>
    <dbReference type="NCBI Taxonomy" id="3712"/>
    <lineage>
        <taxon>Eukaryota</taxon>
        <taxon>Viridiplantae</taxon>
        <taxon>Streptophyta</taxon>
        <taxon>Embryophyta</taxon>
        <taxon>Tracheophyta</taxon>
        <taxon>Spermatophyta</taxon>
        <taxon>Magnoliopsida</taxon>
        <taxon>eudicotyledons</taxon>
        <taxon>Gunneridae</taxon>
        <taxon>Pentapetalae</taxon>
        <taxon>rosids</taxon>
        <taxon>malvids</taxon>
        <taxon>Brassicales</taxon>
        <taxon>Brassicaceae</taxon>
        <taxon>Brassiceae</taxon>
        <taxon>Brassica</taxon>
    </lineage>
</organism>
<proteinExistence type="predicted"/>
<evidence type="ECO:0000313" key="7">
    <source>
        <dbReference type="EMBL" id="VDD64429.1"/>
    </source>
</evidence>
<dbReference type="Gene3D" id="3.30.40.10">
    <property type="entry name" value="Zinc/RING finger domain, C3HC4 (zinc finger)"/>
    <property type="match status" value="1"/>
</dbReference>
<dbReference type="Pfam" id="PF13445">
    <property type="entry name" value="zf-RING_UBOX"/>
    <property type="match status" value="1"/>
</dbReference>
<dbReference type="InterPro" id="IPR017907">
    <property type="entry name" value="Znf_RING_CS"/>
</dbReference>
<evidence type="ECO:0000259" key="6">
    <source>
        <dbReference type="PROSITE" id="PS50089"/>
    </source>
</evidence>
<keyword evidence="5" id="KW-0472">Membrane</keyword>
<keyword evidence="3" id="KW-0862">Zinc</keyword>
<keyword evidence="2 4" id="KW-0863">Zinc-finger</keyword>
<keyword evidence="5" id="KW-0812">Transmembrane</keyword>
<dbReference type="GO" id="GO:0008270">
    <property type="term" value="F:zinc ion binding"/>
    <property type="evidence" value="ECO:0007669"/>
    <property type="project" value="UniProtKB-KW"/>
</dbReference>
<feature type="transmembrane region" description="Helical" evidence="5">
    <location>
        <begin position="298"/>
        <end position="320"/>
    </location>
</feature>
<dbReference type="InterPro" id="IPR027370">
    <property type="entry name" value="Znf-RING_euk"/>
</dbReference>
<gene>
    <name evidence="7" type="ORF">BOLC6T39882H</name>
</gene>
<dbReference type="PANTHER" id="PTHR46616">
    <property type="entry name" value="UBIQUITIN-PROTEIN LIGASE"/>
    <property type="match status" value="1"/>
</dbReference>
<dbReference type="PANTHER" id="PTHR46616:SF7">
    <property type="entry name" value="RING-TYPE DOMAIN-CONTAINING PROTEIN"/>
    <property type="match status" value="1"/>
</dbReference>
<evidence type="ECO:0000256" key="1">
    <source>
        <dbReference type="ARBA" id="ARBA00022723"/>
    </source>
</evidence>
<protein>
    <recommendedName>
        <fullName evidence="6">RING-type domain-containing protein</fullName>
    </recommendedName>
</protein>
<dbReference type="PROSITE" id="PS50089">
    <property type="entry name" value="ZF_RING_2"/>
    <property type="match status" value="1"/>
</dbReference>
<feature type="transmembrane region" description="Helical" evidence="5">
    <location>
        <begin position="273"/>
        <end position="292"/>
    </location>
</feature>
<dbReference type="EMBL" id="LR031880">
    <property type="protein sequence ID" value="VDD64429.1"/>
    <property type="molecule type" value="Genomic_DNA"/>
</dbReference>
<dbReference type="PROSITE" id="PS00518">
    <property type="entry name" value="ZF_RING_1"/>
    <property type="match status" value="1"/>
</dbReference>
<dbReference type="AlphaFoldDB" id="A0A3P6HEN1"/>
<keyword evidence="5" id="KW-1133">Transmembrane helix</keyword>
<evidence type="ECO:0000256" key="4">
    <source>
        <dbReference type="PROSITE-ProRule" id="PRU00175"/>
    </source>
</evidence>
<evidence type="ECO:0000256" key="3">
    <source>
        <dbReference type="ARBA" id="ARBA00022833"/>
    </source>
</evidence>
<name>A0A3P6HEN1_BRAOL</name>
<reference evidence="7" key="1">
    <citation type="submission" date="2018-11" db="EMBL/GenBank/DDBJ databases">
        <authorList>
            <consortium name="Genoscope - CEA"/>
            <person name="William W."/>
        </authorList>
    </citation>
    <scope>NUCLEOTIDE SEQUENCE</scope>
</reference>
<feature type="domain" description="RING-type" evidence="6">
    <location>
        <begin position="135"/>
        <end position="191"/>
    </location>
</feature>
<sequence>MVDGSSTRWRAVIRMFNETVRFMVNLTSSNRWRRNTSKCVSESPCLTTRVSFSSVVSFSKTSTVLLKIDTFSSKSVVCFLCLLCSKQSAFVMWKLASKSIKEGFRSKDDVTKQRNTPLDSSGDGVKTTKEERLECPICWESFNVVENVPYVLWCGHTICKYCLLGLQRAVVNKSSGFPFQLPFFVACPWCSFLSLRLVRNGTTIKFPSKNYYLLWMVETMNGSRSDDNKRVTPGQRRCDGVTSDDNRGWWNGLTRGWRLHDSVRKSMALAAHLLAKFPLIVVFLLVALYAIPVSAAVLGVYVFVTFALAVPSFLVLYFAVPSLNWLIREISA</sequence>
<evidence type="ECO:0000256" key="2">
    <source>
        <dbReference type="ARBA" id="ARBA00022771"/>
    </source>
</evidence>
<evidence type="ECO:0000256" key="5">
    <source>
        <dbReference type="SAM" id="Phobius"/>
    </source>
</evidence>